<name>C2ERQ7_9LACO</name>
<proteinExistence type="predicted"/>
<protein>
    <submittedName>
        <fullName evidence="1">Uncharacterized protein</fullName>
    </submittedName>
</protein>
<gene>
    <name evidence="1" type="ORF">HMPREF0549_0143</name>
</gene>
<reference evidence="1 2" key="1">
    <citation type="submission" date="2009-01" db="EMBL/GenBank/DDBJ databases">
        <authorList>
            <person name="Qin X."/>
            <person name="Bachman B."/>
            <person name="Battles P."/>
            <person name="Bell A."/>
            <person name="Bess C."/>
            <person name="Bickham C."/>
            <person name="Chaboub L."/>
            <person name="Chen D."/>
            <person name="Coyle M."/>
            <person name="Deiros D.R."/>
            <person name="Dinh H."/>
            <person name="Forbes L."/>
            <person name="Fowler G."/>
            <person name="Francisco L."/>
            <person name="Fu Q."/>
            <person name="Gubbala S."/>
            <person name="Hale W."/>
            <person name="Han Y."/>
            <person name="Hemphill L."/>
            <person name="Highlander S.K."/>
            <person name="Hirani K."/>
            <person name="Hogues M."/>
            <person name="Jackson L."/>
            <person name="Jakkamsetti A."/>
            <person name="Javaid M."/>
            <person name="Jiang H."/>
            <person name="Korchina V."/>
            <person name="Kovar C."/>
            <person name="Lara F."/>
            <person name="Lee S."/>
            <person name="Mata R."/>
            <person name="Mathew T."/>
            <person name="Moen C."/>
            <person name="Morales K."/>
            <person name="Munidasa M."/>
            <person name="Nazareth L."/>
            <person name="Ngo R."/>
            <person name="Nguyen L."/>
            <person name="Okwuonu G."/>
            <person name="Ongeri F."/>
            <person name="Patil S."/>
            <person name="Petrosino J."/>
            <person name="Pham C."/>
            <person name="Pham P."/>
            <person name="Pu L.-L."/>
            <person name="Puazo M."/>
            <person name="Raj R."/>
            <person name="Reid J."/>
            <person name="Rouhana J."/>
            <person name="Saada N."/>
            <person name="Shang Y."/>
            <person name="Simmons D."/>
            <person name="Thornton R."/>
            <person name="Warren J."/>
            <person name="Weissenberger G."/>
            <person name="Zhang J."/>
            <person name="Zhang L."/>
            <person name="Zhou C."/>
            <person name="Zhu D."/>
            <person name="Muzny D."/>
            <person name="Worley K."/>
            <person name="Gibbs R."/>
        </authorList>
    </citation>
    <scope>NUCLEOTIDE SEQUENCE [LARGE SCALE GENOMIC DNA]</scope>
    <source>
        <strain evidence="1 2">ATCC 49540</strain>
    </source>
</reference>
<dbReference type="STRING" id="1423814.HMPREF0549_0143"/>
<organism evidence="1 2">
    <name type="scientific">Limosilactobacillus vaginalis DSM 5837 = ATCC 49540</name>
    <dbReference type="NCBI Taxonomy" id="1423814"/>
    <lineage>
        <taxon>Bacteria</taxon>
        <taxon>Bacillati</taxon>
        <taxon>Bacillota</taxon>
        <taxon>Bacilli</taxon>
        <taxon>Lactobacillales</taxon>
        <taxon>Lactobacillaceae</taxon>
        <taxon>Limosilactobacillus</taxon>
    </lineage>
</organism>
<sequence length="92" mass="10616">MTKKIDTEFQQRLSEVESVLGTVADELYTSAASAPRKTYRDAVKYLKQMDKLTYSNNITDDLELHSRQTLSIIVNMVIRELYQDANSQKVQK</sequence>
<evidence type="ECO:0000313" key="2">
    <source>
        <dbReference type="Proteomes" id="UP000004483"/>
    </source>
</evidence>
<dbReference type="RefSeq" id="WP_003717906.1">
    <property type="nucleotide sequence ID" value="NZ_AZGL01000003.1"/>
</dbReference>
<dbReference type="AlphaFoldDB" id="C2ERQ7"/>
<accession>C2ERQ7</accession>
<dbReference type="HOGENOM" id="CLU_2409600_0_0_9"/>
<comment type="caution">
    <text evidence="1">The sequence shown here is derived from an EMBL/GenBank/DDBJ whole genome shotgun (WGS) entry which is preliminary data.</text>
</comment>
<dbReference type="EMBL" id="ACGV01000011">
    <property type="protein sequence ID" value="EEJ41392.1"/>
    <property type="molecule type" value="Genomic_DNA"/>
</dbReference>
<evidence type="ECO:0000313" key="1">
    <source>
        <dbReference type="EMBL" id="EEJ41392.1"/>
    </source>
</evidence>
<dbReference type="Proteomes" id="UP000004483">
    <property type="component" value="Unassembled WGS sequence"/>
</dbReference>